<accession>A0A7Y4DTD7</accession>
<dbReference type="RefSeq" id="WP_171368974.1">
    <property type="nucleotide sequence ID" value="NZ_VTXW01000025.1"/>
</dbReference>
<dbReference type="AlphaFoldDB" id="A0A7Y4DTD7"/>
<evidence type="ECO:0008006" key="4">
    <source>
        <dbReference type="Google" id="ProtNLM"/>
    </source>
</evidence>
<reference evidence="2 3" key="1">
    <citation type="submission" date="2019-09" db="EMBL/GenBank/DDBJ databases">
        <title>Draft genome sequencing and comparative genomics of hatchery-associated Vibrios.</title>
        <authorList>
            <person name="Kehlet-Delgado H."/>
            <person name="Mueller R.S."/>
        </authorList>
    </citation>
    <scope>NUCLEOTIDE SEQUENCE [LARGE SCALE GENOMIC DNA]</scope>
    <source>
        <strain evidence="2 3">00-90-10</strain>
    </source>
</reference>
<comment type="caution">
    <text evidence="2">The sequence shown here is derived from an EMBL/GenBank/DDBJ whole genome shotgun (WGS) entry which is preliminary data.</text>
</comment>
<evidence type="ECO:0000313" key="2">
    <source>
        <dbReference type="EMBL" id="NOH35620.1"/>
    </source>
</evidence>
<protein>
    <recommendedName>
        <fullName evidence="4">Phage tail collar domain-containing protein</fullName>
    </recommendedName>
</protein>
<evidence type="ECO:0000313" key="3">
    <source>
        <dbReference type="Proteomes" id="UP000525336"/>
    </source>
</evidence>
<proteinExistence type="predicted"/>
<name>A0A7Y4DTD7_9VIBR</name>
<sequence>MSTLQAIPTQHGIDILNSELKNTVTKYRLIGALTHDAPSESLYSFYENTIETSYYDDNGVLTFILNLPIELHFDEYLHQIHVLDSSNQSVIECSTPKVALPKGIGGMVTLKATVSGEAGEVIFKHSEFVTETELNELHLAPIKAALANMVGMIGEFHQSGEKPAWVDLKGGELSRTTDKLLWDYAVAAGMVITQATKDADPMTHAMKFGDGDGATTFTLPNHHLGHYVRGNPNGVNHGETQGDAIRNIMGEQSICSPYMGRSTGAFRNDGYNTNNGMKPDGSPLNTAPNTSTSTGEVFYFDASRVVPTSNENRPYTANLSIKIHRGWM</sequence>
<feature type="region of interest" description="Disordered" evidence="1">
    <location>
        <begin position="266"/>
        <end position="290"/>
    </location>
</feature>
<gene>
    <name evidence="2" type="ORF">F0245_20040</name>
</gene>
<dbReference type="SUPFAM" id="SSF88874">
    <property type="entry name" value="Receptor-binding domain of short tail fibre protein gp12"/>
    <property type="match status" value="1"/>
</dbReference>
<organism evidence="2 3">
    <name type="scientific">Vibrio chagasii</name>
    <dbReference type="NCBI Taxonomy" id="170679"/>
    <lineage>
        <taxon>Bacteria</taxon>
        <taxon>Pseudomonadati</taxon>
        <taxon>Pseudomonadota</taxon>
        <taxon>Gammaproteobacteria</taxon>
        <taxon>Vibrionales</taxon>
        <taxon>Vibrionaceae</taxon>
        <taxon>Vibrio</taxon>
    </lineage>
</organism>
<dbReference type="Proteomes" id="UP000525336">
    <property type="component" value="Unassembled WGS sequence"/>
</dbReference>
<evidence type="ECO:0000256" key="1">
    <source>
        <dbReference type="SAM" id="MobiDB-lite"/>
    </source>
</evidence>
<dbReference type="EMBL" id="VTXW01000025">
    <property type="protein sequence ID" value="NOH35620.1"/>
    <property type="molecule type" value="Genomic_DNA"/>
</dbReference>